<dbReference type="RefSeq" id="WP_190918665.1">
    <property type="nucleotide sequence ID" value="NZ_JACXIZ010000022.1"/>
</dbReference>
<organism evidence="1 2">
    <name type="scientific">Paenibacillus sabuli</name>
    <dbReference type="NCBI Taxonomy" id="2772509"/>
    <lineage>
        <taxon>Bacteria</taxon>
        <taxon>Bacillati</taxon>
        <taxon>Bacillota</taxon>
        <taxon>Bacilli</taxon>
        <taxon>Bacillales</taxon>
        <taxon>Paenibacillaceae</taxon>
        <taxon>Paenibacillus</taxon>
    </lineage>
</organism>
<accession>A0A927BVM2</accession>
<keyword evidence="2" id="KW-1185">Reference proteome</keyword>
<proteinExistence type="predicted"/>
<sequence length="99" mass="11791">MDWTYSSTKKMQRLLKGLNKRAPSVYAEILNRQQRIVADPDQGYSLSGDLREFRSYDFKHQGIAIRICYVCNERDAHIVFVYCGTRENFYKDVKNYLFH</sequence>
<evidence type="ECO:0000313" key="2">
    <source>
        <dbReference type="Proteomes" id="UP000621560"/>
    </source>
</evidence>
<dbReference type="InterPro" id="IPR031552">
    <property type="entry name" value="ParE-like_toxin"/>
</dbReference>
<reference evidence="1" key="1">
    <citation type="submission" date="2020-09" db="EMBL/GenBank/DDBJ databases">
        <title>A novel bacterium of genus Paenibacillus, isolated from South China Sea.</title>
        <authorList>
            <person name="Huang H."/>
            <person name="Mo K."/>
            <person name="Hu Y."/>
        </authorList>
    </citation>
    <scope>NUCLEOTIDE SEQUENCE</scope>
    <source>
        <strain evidence="1">IB182496</strain>
    </source>
</reference>
<dbReference type="InterPro" id="IPR035093">
    <property type="entry name" value="RelE/ParE_toxin_dom_sf"/>
</dbReference>
<gene>
    <name evidence="1" type="ORF">IDH44_14110</name>
</gene>
<name>A0A927BVM2_9BACL</name>
<dbReference type="AlphaFoldDB" id="A0A927BVM2"/>
<comment type="caution">
    <text evidence="1">The sequence shown here is derived from an EMBL/GenBank/DDBJ whole genome shotgun (WGS) entry which is preliminary data.</text>
</comment>
<protein>
    <submittedName>
        <fullName evidence="1">Type II toxin-antitoxin system RelE/ParE family toxin</fullName>
    </submittedName>
</protein>
<dbReference type="EMBL" id="JACXIZ010000022">
    <property type="protein sequence ID" value="MBD2846334.1"/>
    <property type="molecule type" value="Genomic_DNA"/>
</dbReference>
<dbReference type="Gene3D" id="3.30.2310.20">
    <property type="entry name" value="RelE-like"/>
    <property type="match status" value="1"/>
</dbReference>
<evidence type="ECO:0000313" key="1">
    <source>
        <dbReference type="EMBL" id="MBD2846334.1"/>
    </source>
</evidence>
<dbReference type="Proteomes" id="UP000621560">
    <property type="component" value="Unassembled WGS sequence"/>
</dbReference>
<dbReference type="Pfam" id="PF15781">
    <property type="entry name" value="ParE-like_toxin"/>
    <property type="match status" value="1"/>
</dbReference>